<dbReference type="KEGG" id="dgr:6561901"/>
<dbReference type="PROSITE" id="PS01032">
    <property type="entry name" value="PPM_1"/>
    <property type="match status" value="1"/>
</dbReference>
<feature type="region of interest" description="Disordered" evidence="5">
    <location>
        <begin position="194"/>
        <end position="216"/>
    </location>
</feature>
<evidence type="ECO:0000256" key="3">
    <source>
        <dbReference type="ARBA" id="ARBA00022912"/>
    </source>
</evidence>
<feature type="compositionally biased region" description="Basic and acidic residues" evidence="5">
    <location>
        <begin position="200"/>
        <end position="216"/>
    </location>
</feature>
<dbReference type="InParanoid" id="B4JEI1"/>
<evidence type="ECO:0000256" key="2">
    <source>
        <dbReference type="ARBA" id="ARBA00022801"/>
    </source>
</evidence>
<organism evidence="9">
    <name type="scientific">Drosophila grimshawi</name>
    <name type="common">Hawaiian fruit fly</name>
    <name type="synonym">Idiomyia grimshawi</name>
    <dbReference type="NCBI Taxonomy" id="7222"/>
    <lineage>
        <taxon>Eukaryota</taxon>
        <taxon>Metazoa</taxon>
        <taxon>Ecdysozoa</taxon>
        <taxon>Arthropoda</taxon>
        <taxon>Hexapoda</taxon>
        <taxon>Insecta</taxon>
        <taxon>Pterygota</taxon>
        <taxon>Neoptera</taxon>
        <taxon>Endopterygota</taxon>
        <taxon>Diptera</taxon>
        <taxon>Brachycera</taxon>
        <taxon>Muscomorpha</taxon>
        <taxon>Ephydroidea</taxon>
        <taxon>Drosophilidae</taxon>
        <taxon>Drosophila</taxon>
        <taxon>Hawaiian Drosophila</taxon>
    </lineage>
</organism>
<keyword evidence="9" id="KW-1185">Reference proteome</keyword>
<evidence type="ECO:0000256" key="5">
    <source>
        <dbReference type="SAM" id="MobiDB-lite"/>
    </source>
</evidence>
<feature type="transmembrane region" description="Helical" evidence="6">
    <location>
        <begin position="20"/>
        <end position="39"/>
    </location>
</feature>
<dbReference type="InterPro" id="IPR001932">
    <property type="entry name" value="PPM-type_phosphatase-like_dom"/>
</dbReference>
<proteinExistence type="inferred from homology"/>
<dbReference type="SUPFAM" id="SSF81606">
    <property type="entry name" value="PP2C-like"/>
    <property type="match status" value="1"/>
</dbReference>
<keyword evidence="6" id="KW-0472">Membrane</keyword>
<dbReference type="PROSITE" id="PS51746">
    <property type="entry name" value="PPM_2"/>
    <property type="match status" value="1"/>
</dbReference>
<keyword evidence="6" id="KW-0812">Transmembrane</keyword>
<dbReference type="FunCoup" id="B4JEI1">
    <property type="interactions" value="1332"/>
</dbReference>
<dbReference type="FunFam" id="3.60.40.10:FF:000106">
    <property type="entry name" value="Uncharacterized protein, isoform A"/>
    <property type="match status" value="1"/>
</dbReference>
<dbReference type="InterPro" id="IPR015655">
    <property type="entry name" value="PP2C"/>
</dbReference>
<evidence type="ECO:0000259" key="7">
    <source>
        <dbReference type="PROSITE" id="PS51746"/>
    </source>
</evidence>
<dbReference type="HOGENOM" id="CLU_013173_11_2_1"/>
<gene>
    <name evidence="8" type="primary">Dgri\GH10360</name>
    <name evidence="8" type="ORF">Dgri_GH10360</name>
</gene>
<dbReference type="STRING" id="7222.B4JEI1"/>
<keyword evidence="3 4" id="KW-0904">Protein phosphatase</keyword>
<evidence type="ECO:0000313" key="9">
    <source>
        <dbReference type="Proteomes" id="UP000001070"/>
    </source>
</evidence>
<reference evidence="8 9" key="1">
    <citation type="journal article" date="2007" name="Nature">
        <title>Evolution of genes and genomes on the Drosophila phylogeny.</title>
        <authorList>
            <consortium name="Drosophila 12 Genomes Consortium"/>
            <person name="Clark A.G."/>
            <person name="Eisen M.B."/>
            <person name="Smith D.R."/>
            <person name="Bergman C.M."/>
            <person name="Oliver B."/>
            <person name="Markow T.A."/>
            <person name="Kaufman T.C."/>
            <person name="Kellis M."/>
            <person name="Gelbart W."/>
            <person name="Iyer V.N."/>
            <person name="Pollard D.A."/>
            <person name="Sackton T.B."/>
            <person name="Larracuente A.M."/>
            <person name="Singh N.D."/>
            <person name="Abad J.P."/>
            <person name="Abt D.N."/>
            <person name="Adryan B."/>
            <person name="Aguade M."/>
            <person name="Akashi H."/>
            <person name="Anderson W.W."/>
            <person name="Aquadro C.F."/>
            <person name="Ardell D.H."/>
            <person name="Arguello R."/>
            <person name="Artieri C.G."/>
            <person name="Barbash D.A."/>
            <person name="Barker D."/>
            <person name="Barsanti P."/>
            <person name="Batterham P."/>
            <person name="Batzoglou S."/>
            <person name="Begun D."/>
            <person name="Bhutkar A."/>
            <person name="Blanco E."/>
            <person name="Bosak S.A."/>
            <person name="Bradley R.K."/>
            <person name="Brand A.D."/>
            <person name="Brent M.R."/>
            <person name="Brooks A.N."/>
            <person name="Brown R.H."/>
            <person name="Butlin R.K."/>
            <person name="Caggese C."/>
            <person name="Calvi B.R."/>
            <person name="Bernardo de Carvalho A."/>
            <person name="Caspi A."/>
            <person name="Castrezana S."/>
            <person name="Celniker S.E."/>
            <person name="Chang J.L."/>
            <person name="Chapple C."/>
            <person name="Chatterji S."/>
            <person name="Chinwalla A."/>
            <person name="Civetta A."/>
            <person name="Clifton S.W."/>
            <person name="Comeron J.M."/>
            <person name="Costello J.C."/>
            <person name="Coyne J.A."/>
            <person name="Daub J."/>
            <person name="David R.G."/>
            <person name="Delcher A.L."/>
            <person name="Delehaunty K."/>
            <person name="Do C.B."/>
            <person name="Ebling H."/>
            <person name="Edwards K."/>
            <person name="Eickbush T."/>
            <person name="Evans J.D."/>
            <person name="Filipski A."/>
            <person name="Findeiss S."/>
            <person name="Freyhult E."/>
            <person name="Fulton L."/>
            <person name="Fulton R."/>
            <person name="Garcia A.C."/>
            <person name="Gardiner A."/>
            <person name="Garfield D.A."/>
            <person name="Garvin B.E."/>
            <person name="Gibson G."/>
            <person name="Gilbert D."/>
            <person name="Gnerre S."/>
            <person name="Godfrey J."/>
            <person name="Good R."/>
            <person name="Gotea V."/>
            <person name="Gravely B."/>
            <person name="Greenberg A.J."/>
            <person name="Griffiths-Jones S."/>
            <person name="Gross S."/>
            <person name="Guigo R."/>
            <person name="Gustafson E.A."/>
            <person name="Haerty W."/>
            <person name="Hahn M.W."/>
            <person name="Halligan D.L."/>
            <person name="Halpern A.L."/>
            <person name="Halter G.M."/>
            <person name="Han M.V."/>
            <person name="Heger A."/>
            <person name="Hillier L."/>
            <person name="Hinrichs A.S."/>
            <person name="Holmes I."/>
            <person name="Hoskins R.A."/>
            <person name="Hubisz M.J."/>
            <person name="Hultmark D."/>
            <person name="Huntley M.A."/>
            <person name="Jaffe D.B."/>
            <person name="Jagadeeshan S."/>
            <person name="Jeck W.R."/>
            <person name="Johnson J."/>
            <person name="Jones C.D."/>
            <person name="Jordan W.C."/>
            <person name="Karpen G.H."/>
            <person name="Kataoka E."/>
            <person name="Keightley P.D."/>
            <person name="Kheradpour P."/>
            <person name="Kirkness E.F."/>
            <person name="Koerich L.B."/>
            <person name="Kristiansen K."/>
            <person name="Kudrna D."/>
            <person name="Kulathinal R.J."/>
            <person name="Kumar S."/>
            <person name="Kwok R."/>
            <person name="Lander E."/>
            <person name="Langley C.H."/>
            <person name="Lapoint R."/>
            <person name="Lazzaro B.P."/>
            <person name="Lee S.J."/>
            <person name="Levesque L."/>
            <person name="Li R."/>
            <person name="Lin C.F."/>
            <person name="Lin M.F."/>
            <person name="Lindblad-Toh K."/>
            <person name="Llopart A."/>
            <person name="Long M."/>
            <person name="Low L."/>
            <person name="Lozovsky E."/>
            <person name="Lu J."/>
            <person name="Luo M."/>
            <person name="Machado C.A."/>
            <person name="Makalowski W."/>
            <person name="Marzo M."/>
            <person name="Matsuda M."/>
            <person name="Matzkin L."/>
            <person name="McAllister B."/>
            <person name="McBride C.S."/>
            <person name="McKernan B."/>
            <person name="McKernan K."/>
            <person name="Mendez-Lago M."/>
            <person name="Minx P."/>
            <person name="Mollenhauer M.U."/>
            <person name="Montooth K."/>
            <person name="Mount S.M."/>
            <person name="Mu X."/>
            <person name="Myers E."/>
            <person name="Negre B."/>
            <person name="Newfeld S."/>
            <person name="Nielsen R."/>
            <person name="Noor M.A."/>
            <person name="O'Grady P."/>
            <person name="Pachter L."/>
            <person name="Papaceit M."/>
            <person name="Parisi M.J."/>
            <person name="Parisi M."/>
            <person name="Parts L."/>
            <person name="Pedersen J.S."/>
            <person name="Pesole G."/>
            <person name="Phillippy A.M."/>
            <person name="Ponting C.P."/>
            <person name="Pop M."/>
            <person name="Porcelli D."/>
            <person name="Powell J.R."/>
            <person name="Prohaska S."/>
            <person name="Pruitt K."/>
            <person name="Puig M."/>
            <person name="Quesneville H."/>
            <person name="Ram K.R."/>
            <person name="Rand D."/>
            <person name="Rasmussen M.D."/>
            <person name="Reed L.K."/>
            <person name="Reenan R."/>
            <person name="Reily A."/>
            <person name="Remington K.A."/>
            <person name="Rieger T.T."/>
            <person name="Ritchie M.G."/>
            <person name="Robin C."/>
            <person name="Rogers Y.H."/>
            <person name="Rohde C."/>
            <person name="Rozas J."/>
            <person name="Rubenfield M.J."/>
            <person name="Ruiz A."/>
            <person name="Russo S."/>
            <person name="Salzberg S.L."/>
            <person name="Sanchez-Gracia A."/>
            <person name="Saranga D.J."/>
            <person name="Sato H."/>
            <person name="Schaeffer S.W."/>
            <person name="Schatz M.C."/>
            <person name="Schlenke T."/>
            <person name="Schwartz R."/>
            <person name="Segarra C."/>
            <person name="Singh R.S."/>
            <person name="Sirot L."/>
            <person name="Sirota M."/>
            <person name="Sisneros N.B."/>
            <person name="Smith C.D."/>
            <person name="Smith T.F."/>
            <person name="Spieth J."/>
            <person name="Stage D.E."/>
            <person name="Stark A."/>
            <person name="Stephan W."/>
            <person name="Strausberg R.L."/>
            <person name="Strempel S."/>
            <person name="Sturgill D."/>
            <person name="Sutton G."/>
            <person name="Sutton G.G."/>
            <person name="Tao W."/>
            <person name="Teichmann S."/>
            <person name="Tobari Y.N."/>
            <person name="Tomimura Y."/>
            <person name="Tsolas J.M."/>
            <person name="Valente V.L."/>
            <person name="Venter E."/>
            <person name="Venter J.C."/>
            <person name="Vicario S."/>
            <person name="Vieira F.G."/>
            <person name="Vilella A.J."/>
            <person name="Villasante A."/>
            <person name="Walenz B."/>
            <person name="Wang J."/>
            <person name="Wasserman M."/>
            <person name="Watts T."/>
            <person name="Wilson D."/>
            <person name="Wilson R.K."/>
            <person name="Wing R.A."/>
            <person name="Wolfner M.F."/>
            <person name="Wong A."/>
            <person name="Wong G.K."/>
            <person name="Wu C.I."/>
            <person name="Wu G."/>
            <person name="Yamamoto D."/>
            <person name="Yang H.P."/>
            <person name="Yang S.P."/>
            <person name="Yorke J.A."/>
            <person name="Yoshida K."/>
            <person name="Zdobnov E."/>
            <person name="Zhang P."/>
            <person name="Zhang Y."/>
            <person name="Zimin A.V."/>
            <person name="Baldwin J."/>
            <person name="Abdouelleil A."/>
            <person name="Abdulkadir J."/>
            <person name="Abebe A."/>
            <person name="Abera B."/>
            <person name="Abreu J."/>
            <person name="Acer S.C."/>
            <person name="Aftuck L."/>
            <person name="Alexander A."/>
            <person name="An P."/>
            <person name="Anderson E."/>
            <person name="Anderson S."/>
            <person name="Arachi H."/>
            <person name="Azer M."/>
            <person name="Bachantsang P."/>
            <person name="Barry A."/>
            <person name="Bayul T."/>
            <person name="Berlin A."/>
            <person name="Bessette D."/>
            <person name="Bloom T."/>
            <person name="Blye J."/>
            <person name="Boguslavskiy L."/>
            <person name="Bonnet C."/>
            <person name="Boukhgalter B."/>
            <person name="Bourzgui I."/>
            <person name="Brown A."/>
            <person name="Cahill P."/>
            <person name="Channer S."/>
            <person name="Cheshatsang Y."/>
            <person name="Chuda L."/>
            <person name="Citroen M."/>
            <person name="Collymore A."/>
            <person name="Cooke P."/>
            <person name="Costello M."/>
            <person name="D'Aco K."/>
            <person name="Daza R."/>
            <person name="De Haan G."/>
            <person name="DeGray S."/>
            <person name="DeMaso C."/>
            <person name="Dhargay N."/>
            <person name="Dooley K."/>
            <person name="Dooley E."/>
            <person name="Doricent M."/>
            <person name="Dorje P."/>
            <person name="Dorjee K."/>
            <person name="Dupes A."/>
            <person name="Elong R."/>
            <person name="Falk J."/>
            <person name="Farina A."/>
            <person name="Faro S."/>
            <person name="Ferguson D."/>
            <person name="Fisher S."/>
            <person name="Foley C.D."/>
            <person name="Franke A."/>
            <person name="Friedrich D."/>
            <person name="Gadbois L."/>
            <person name="Gearin G."/>
            <person name="Gearin C.R."/>
            <person name="Giannoukos G."/>
            <person name="Goode T."/>
            <person name="Graham J."/>
            <person name="Grandbois E."/>
            <person name="Grewal S."/>
            <person name="Gyaltsen K."/>
            <person name="Hafez N."/>
            <person name="Hagos B."/>
            <person name="Hall J."/>
            <person name="Henson C."/>
            <person name="Hollinger A."/>
            <person name="Honan T."/>
            <person name="Huard M.D."/>
            <person name="Hughes L."/>
            <person name="Hurhula B."/>
            <person name="Husby M.E."/>
            <person name="Kamat A."/>
            <person name="Kanga B."/>
            <person name="Kashin S."/>
            <person name="Khazanovich D."/>
            <person name="Kisner P."/>
            <person name="Lance K."/>
            <person name="Lara M."/>
            <person name="Lee W."/>
            <person name="Lennon N."/>
            <person name="Letendre F."/>
            <person name="LeVine R."/>
            <person name="Lipovsky A."/>
            <person name="Liu X."/>
            <person name="Liu J."/>
            <person name="Liu S."/>
            <person name="Lokyitsang T."/>
            <person name="Lokyitsang Y."/>
            <person name="Lubonja R."/>
            <person name="Lui A."/>
            <person name="MacDonald P."/>
            <person name="Magnisalis V."/>
            <person name="Maru K."/>
            <person name="Matthews C."/>
            <person name="McCusker W."/>
            <person name="McDonough S."/>
            <person name="Mehta T."/>
            <person name="Meldrim J."/>
            <person name="Meneus L."/>
            <person name="Mihai O."/>
            <person name="Mihalev A."/>
            <person name="Mihova T."/>
            <person name="Mittelman R."/>
            <person name="Mlenga V."/>
            <person name="Montmayeur A."/>
            <person name="Mulrain L."/>
            <person name="Navidi A."/>
            <person name="Naylor J."/>
            <person name="Negash T."/>
            <person name="Nguyen T."/>
            <person name="Nguyen N."/>
            <person name="Nicol R."/>
            <person name="Norbu C."/>
            <person name="Norbu N."/>
            <person name="Novod N."/>
            <person name="O'Neill B."/>
            <person name="Osman S."/>
            <person name="Markiewicz E."/>
            <person name="Oyono O.L."/>
            <person name="Patti C."/>
            <person name="Phunkhang P."/>
            <person name="Pierre F."/>
            <person name="Priest M."/>
            <person name="Raghuraman S."/>
            <person name="Rege F."/>
            <person name="Reyes R."/>
            <person name="Rise C."/>
            <person name="Rogov P."/>
            <person name="Ross K."/>
            <person name="Ryan E."/>
            <person name="Settipalli S."/>
            <person name="Shea T."/>
            <person name="Sherpa N."/>
            <person name="Shi L."/>
            <person name="Shih D."/>
            <person name="Sparrow T."/>
            <person name="Spaulding J."/>
            <person name="Stalker J."/>
            <person name="Stange-Thomann N."/>
            <person name="Stavropoulos S."/>
            <person name="Stone C."/>
            <person name="Strader C."/>
            <person name="Tesfaye S."/>
            <person name="Thomson T."/>
            <person name="Thoulutsang Y."/>
            <person name="Thoulutsang D."/>
            <person name="Topham K."/>
            <person name="Topping I."/>
            <person name="Tsamla T."/>
            <person name="Vassiliev H."/>
            <person name="Vo A."/>
            <person name="Wangchuk T."/>
            <person name="Wangdi T."/>
            <person name="Weiand M."/>
            <person name="Wilkinson J."/>
            <person name="Wilson A."/>
            <person name="Yadav S."/>
            <person name="Young G."/>
            <person name="Yu Q."/>
            <person name="Zembek L."/>
            <person name="Zhong D."/>
            <person name="Zimmer A."/>
            <person name="Zwirko Z."/>
            <person name="Jaffe D.B."/>
            <person name="Alvarez P."/>
            <person name="Brockman W."/>
            <person name="Butler J."/>
            <person name="Chin C."/>
            <person name="Gnerre S."/>
            <person name="Grabherr M."/>
            <person name="Kleber M."/>
            <person name="Mauceli E."/>
            <person name="MacCallum I."/>
        </authorList>
    </citation>
    <scope>NUCLEOTIDE SEQUENCE [LARGE SCALE GENOMIC DNA]</scope>
    <source>
        <strain evidence="9">Tucson 15287-2541.00</strain>
    </source>
</reference>
<dbReference type="SMART" id="SM00332">
    <property type="entry name" value="PP2Cc"/>
    <property type="match status" value="1"/>
</dbReference>
<dbReference type="InterPro" id="IPR000222">
    <property type="entry name" value="PP2C_BS"/>
</dbReference>
<protein>
    <submittedName>
        <fullName evidence="8">GH10360</fullName>
    </submittedName>
</protein>
<evidence type="ECO:0000313" key="8">
    <source>
        <dbReference type="EMBL" id="EDW03701.1"/>
    </source>
</evidence>
<evidence type="ECO:0000256" key="1">
    <source>
        <dbReference type="ARBA" id="ARBA00022723"/>
    </source>
</evidence>
<keyword evidence="2 4" id="KW-0378">Hydrolase</keyword>
<dbReference type="Gene3D" id="3.60.40.10">
    <property type="entry name" value="PPM-type phosphatase domain"/>
    <property type="match status" value="1"/>
</dbReference>
<dbReference type="PhylomeDB" id="B4JEI1"/>
<dbReference type="AlphaFoldDB" id="B4JEI1"/>
<dbReference type="EMBL" id="CH916368">
    <property type="protein sequence ID" value="EDW03701.1"/>
    <property type="molecule type" value="Genomic_DNA"/>
</dbReference>
<dbReference type="Proteomes" id="UP000001070">
    <property type="component" value="Unassembled WGS sequence"/>
</dbReference>
<dbReference type="OMA" id="MMEMSAM"/>
<evidence type="ECO:0000256" key="6">
    <source>
        <dbReference type="SAM" id="Phobius"/>
    </source>
</evidence>
<dbReference type="CDD" id="cd00143">
    <property type="entry name" value="PP2Cc"/>
    <property type="match status" value="1"/>
</dbReference>
<dbReference type="GO" id="GO:0004722">
    <property type="term" value="F:protein serine/threonine phosphatase activity"/>
    <property type="evidence" value="ECO:0007669"/>
    <property type="project" value="InterPro"/>
</dbReference>
<feature type="transmembrane region" description="Helical" evidence="6">
    <location>
        <begin position="51"/>
        <end position="71"/>
    </location>
</feature>
<dbReference type="Pfam" id="PF00481">
    <property type="entry name" value="PP2C"/>
    <property type="match status" value="2"/>
</dbReference>
<feature type="domain" description="PPM-type phosphatase" evidence="7">
    <location>
        <begin position="111"/>
        <end position="481"/>
    </location>
</feature>
<keyword evidence="6" id="KW-1133">Transmembrane helix</keyword>
<keyword evidence="1" id="KW-0479">Metal-binding</keyword>
<name>B4JEI1_DROGR</name>
<evidence type="ECO:0000256" key="4">
    <source>
        <dbReference type="RuleBase" id="RU003465"/>
    </source>
</evidence>
<dbReference type="InterPro" id="IPR036457">
    <property type="entry name" value="PPM-type-like_dom_sf"/>
</dbReference>
<accession>B4JEI1</accession>
<dbReference type="OrthoDB" id="343114at2759"/>
<dbReference type="GO" id="GO:0046872">
    <property type="term" value="F:metal ion binding"/>
    <property type="evidence" value="ECO:0007669"/>
    <property type="project" value="UniProtKB-KW"/>
</dbReference>
<sequence length="520" mass="57701">MDDELEDKIFYQTYVSHMKILSKFAVGFSSINSPLAYLWKLCRIYVLRPEVIFCGVILFILLIYLQAADVWSRSILGRIQATLGRQKAASRSMEATGGAGDHQAWEEVRQQSAAFAVLGRRPHMEDRFIIEENINNNTDISFFAVFDGHGGEFAANFARDVLVKNIYNKIIEINQLLKTEGQAEYSNYDKSPYLARKQSRKDAANKENAEPLARKDSLRKALSTTADCSAIKQKTTEASIADFYTAQLNSAMRASGNNAAKDSFLNNNNNAQNSANVPPPSYEAKCYIENGRIQFGKLITDEILAADHKLVEQAKLATNIAGTTALIAIVKDSKLIVANVGDSRGVMFDARGIAIPLSFDHKPQQVRERKRIHDAGGFIAFRGVWRVAGVLATSRAMGDYPLKDKNLVIATPDILTFELNDHKPRFLILASDGLWDTFSNEEACSFVQEHLKESDFGAKSLAMESYKRGSVDNITVLVIVFRNDIYRIVSSAGKVQVDTPLAKSPSVAVVVQRPNAIKTK</sequence>
<dbReference type="PANTHER" id="PTHR47992">
    <property type="entry name" value="PROTEIN PHOSPHATASE"/>
    <property type="match status" value="1"/>
</dbReference>
<comment type="similarity">
    <text evidence="4">Belongs to the PP2C family.</text>
</comment>
<dbReference type="eggNOG" id="KOG0698">
    <property type="taxonomic scope" value="Eukaryota"/>
</dbReference>